<comment type="caution">
    <text evidence="1">The sequence shown here is derived from an EMBL/GenBank/DDBJ whole genome shotgun (WGS) entry which is preliminary data.</text>
</comment>
<organism evidence="1 2">
    <name type="scientific">Helicocarpus griseus UAMH5409</name>
    <dbReference type="NCBI Taxonomy" id="1447875"/>
    <lineage>
        <taxon>Eukaryota</taxon>
        <taxon>Fungi</taxon>
        <taxon>Dikarya</taxon>
        <taxon>Ascomycota</taxon>
        <taxon>Pezizomycotina</taxon>
        <taxon>Eurotiomycetes</taxon>
        <taxon>Eurotiomycetidae</taxon>
        <taxon>Onygenales</taxon>
        <taxon>Ajellomycetaceae</taxon>
        <taxon>Helicocarpus</taxon>
    </lineage>
</organism>
<proteinExistence type="predicted"/>
<dbReference type="AlphaFoldDB" id="A0A2B7WGE7"/>
<name>A0A2B7WGE7_9EURO</name>
<reference evidence="1 2" key="1">
    <citation type="submission" date="2017-10" db="EMBL/GenBank/DDBJ databases">
        <title>Comparative genomics in systemic dimorphic fungi from Ajellomycetaceae.</title>
        <authorList>
            <person name="Munoz J.F."/>
            <person name="Mcewen J.G."/>
            <person name="Clay O.K."/>
            <person name="Cuomo C.A."/>
        </authorList>
    </citation>
    <scope>NUCLEOTIDE SEQUENCE [LARGE SCALE GENOMIC DNA]</scope>
    <source>
        <strain evidence="1 2">UAMH5409</strain>
    </source>
</reference>
<sequence>MALTQNEAGYKASEATMSRRLVPKHKAENHFASGNALLGDVLAVSGHKLTLAASDKRQLDWGSHTD</sequence>
<keyword evidence="2" id="KW-1185">Reference proteome</keyword>
<dbReference type="Proteomes" id="UP000223968">
    <property type="component" value="Unassembled WGS sequence"/>
</dbReference>
<accession>A0A2B7WGE7</accession>
<evidence type="ECO:0000313" key="1">
    <source>
        <dbReference type="EMBL" id="PGG95659.1"/>
    </source>
</evidence>
<dbReference type="EMBL" id="PDNB01000321">
    <property type="protein sequence ID" value="PGG95659.1"/>
    <property type="molecule type" value="Genomic_DNA"/>
</dbReference>
<protein>
    <submittedName>
        <fullName evidence="1">Uncharacterized protein</fullName>
    </submittedName>
</protein>
<gene>
    <name evidence="1" type="ORF">AJ79_09929</name>
</gene>
<evidence type="ECO:0000313" key="2">
    <source>
        <dbReference type="Proteomes" id="UP000223968"/>
    </source>
</evidence>